<keyword evidence="4 5" id="KW-0067">ATP-binding</keyword>
<keyword evidence="1" id="KW-0808">Transferase</keyword>
<evidence type="ECO:0000256" key="4">
    <source>
        <dbReference type="ARBA" id="ARBA00022840"/>
    </source>
</evidence>
<keyword evidence="8" id="KW-0723">Serine/threonine-protein kinase</keyword>
<feature type="domain" description="Protein kinase" evidence="7">
    <location>
        <begin position="21"/>
        <end position="280"/>
    </location>
</feature>
<dbReference type="InterPro" id="IPR011009">
    <property type="entry name" value="Kinase-like_dom_sf"/>
</dbReference>
<sequence>MAEVPGTAPLDETDPATLGPYRLLGRLGDGGMGSVYLARHEHASSAGTAQAPLVAVKVIRSDLARIPAFRERFLREAQAARRVAQFCTAEVLDVSTDGPRPYLVTEYVDGPTLSTAVQDGGPLPGAELERLAVAVASALTAIHAAGVVHRDLKPGNILMSSTGARVIDFGIARALDATTALTHGTIGTPAFMAPEQALGLPATTTADVHAWGTVVLFAATGRAPFGDGPIPAVLHRVITDAPDLTGVPGALRPLVARAMAKNPTERPTADELLLTLHHLRATPDEATAADGPRAWAGPPVAPGEATTAAAGREDPAAVRAAAAGGAPPPAPPGRPPGAAAGGI</sequence>
<dbReference type="PROSITE" id="PS00108">
    <property type="entry name" value="PROTEIN_KINASE_ST"/>
    <property type="match status" value="1"/>
</dbReference>
<dbReference type="AlphaFoldDB" id="A0A937UUJ7"/>
<keyword evidence="9" id="KW-1185">Reference proteome</keyword>
<dbReference type="PROSITE" id="PS50011">
    <property type="entry name" value="PROTEIN_KINASE_DOM"/>
    <property type="match status" value="1"/>
</dbReference>
<dbReference type="PANTHER" id="PTHR43289">
    <property type="entry name" value="MITOGEN-ACTIVATED PROTEIN KINASE KINASE KINASE 20-RELATED"/>
    <property type="match status" value="1"/>
</dbReference>
<gene>
    <name evidence="8" type="ORF">I7412_35270</name>
</gene>
<name>A0A937UUJ7_9ACTN</name>
<feature type="region of interest" description="Disordered" evidence="6">
    <location>
        <begin position="285"/>
        <end position="343"/>
    </location>
</feature>
<dbReference type="CDD" id="cd14014">
    <property type="entry name" value="STKc_PknB_like"/>
    <property type="match status" value="1"/>
</dbReference>
<dbReference type="Pfam" id="PF00069">
    <property type="entry name" value="Pkinase"/>
    <property type="match status" value="1"/>
</dbReference>
<evidence type="ECO:0000256" key="1">
    <source>
        <dbReference type="ARBA" id="ARBA00022679"/>
    </source>
</evidence>
<evidence type="ECO:0000313" key="9">
    <source>
        <dbReference type="Proteomes" id="UP000604475"/>
    </source>
</evidence>
<protein>
    <submittedName>
        <fullName evidence="8">Serine/threonine protein kinase</fullName>
    </submittedName>
</protein>
<keyword evidence="2 5" id="KW-0547">Nucleotide-binding</keyword>
<dbReference type="InterPro" id="IPR000719">
    <property type="entry name" value="Prot_kinase_dom"/>
</dbReference>
<dbReference type="PROSITE" id="PS00107">
    <property type="entry name" value="PROTEIN_KINASE_ATP"/>
    <property type="match status" value="1"/>
</dbReference>
<evidence type="ECO:0000256" key="5">
    <source>
        <dbReference type="PROSITE-ProRule" id="PRU10141"/>
    </source>
</evidence>
<evidence type="ECO:0000256" key="6">
    <source>
        <dbReference type="SAM" id="MobiDB-lite"/>
    </source>
</evidence>
<dbReference type="Gene3D" id="3.30.200.20">
    <property type="entry name" value="Phosphorylase Kinase, domain 1"/>
    <property type="match status" value="1"/>
</dbReference>
<feature type="binding site" evidence="5">
    <location>
        <position position="57"/>
    </location>
    <ligand>
        <name>ATP</name>
        <dbReference type="ChEBI" id="CHEBI:30616"/>
    </ligand>
</feature>
<keyword evidence="3 8" id="KW-0418">Kinase</keyword>
<reference evidence="8" key="1">
    <citation type="submission" date="2020-12" db="EMBL/GenBank/DDBJ databases">
        <title>Genomic characterization of non-nitrogen-fixing Frankia strains.</title>
        <authorList>
            <person name="Carlos-Shanley C."/>
            <person name="Guerra T."/>
            <person name="Hahn D."/>
        </authorList>
    </citation>
    <scope>NUCLEOTIDE SEQUENCE</scope>
    <source>
        <strain evidence="8">CN6</strain>
    </source>
</reference>
<dbReference type="GO" id="GO:0005524">
    <property type="term" value="F:ATP binding"/>
    <property type="evidence" value="ECO:0007669"/>
    <property type="project" value="UniProtKB-UniRule"/>
</dbReference>
<dbReference type="PANTHER" id="PTHR43289:SF34">
    <property type="entry name" value="SERINE_THREONINE-PROTEIN KINASE YBDM-RELATED"/>
    <property type="match status" value="1"/>
</dbReference>
<dbReference type="RefSeq" id="WP_203031848.1">
    <property type="nucleotide sequence ID" value="NZ_JAEACQ010000310.1"/>
</dbReference>
<feature type="compositionally biased region" description="Pro residues" evidence="6">
    <location>
        <begin position="326"/>
        <end position="335"/>
    </location>
</feature>
<accession>A0A937UUJ7</accession>
<dbReference type="SUPFAM" id="SSF56112">
    <property type="entry name" value="Protein kinase-like (PK-like)"/>
    <property type="match status" value="1"/>
</dbReference>
<dbReference type="Gene3D" id="1.10.510.10">
    <property type="entry name" value="Transferase(Phosphotransferase) domain 1"/>
    <property type="match status" value="1"/>
</dbReference>
<dbReference type="EMBL" id="JAEACQ010000310">
    <property type="protein sequence ID" value="MBL7632325.1"/>
    <property type="molecule type" value="Genomic_DNA"/>
</dbReference>
<proteinExistence type="predicted"/>
<evidence type="ECO:0000313" key="8">
    <source>
        <dbReference type="EMBL" id="MBL7632325.1"/>
    </source>
</evidence>
<evidence type="ECO:0000259" key="7">
    <source>
        <dbReference type="PROSITE" id="PS50011"/>
    </source>
</evidence>
<dbReference type="InterPro" id="IPR017441">
    <property type="entry name" value="Protein_kinase_ATP_BS"/>
</dbReference>
<evidence type="ECO:0000256" key="2">
    <source>
        <dbReference type="ARBA" id="ARBA00022741"/>
    </source>
</evidence>
<dbReference type="InterPro" id="IPR008271">
    <property type="entry name" value="Ser/Thr_kinase_AS"/>
</dbReference>
<dbReference type="SMART" id="SM00220">
    <property type="entry name" value="S_TKc"/>
    <property type="match status" value="1"/>
</dbReference>
<organism evidence="8 9">
    <name type="scientific">Frankia nepalensis</name>
    <dbReference type="NCBI Taxonomy" id="1836974"/>
    <lineage>
        <taxon>Bacteria</taxon>
        <taxon>Bacillati</taxon>
        <taxon>Actinomycetota</taxon>
        <taxon>Actinomycetes</taxon>
        <taxon>Frankiales</taxon>
        <taxon>Frankiaceae</taxon>
        <taxon>Frankia</taxon>
    </lineage>
</organism>
<dbReference type="GO" id="GO:0004674">
    <property type="term" value="F:protein serine/threonine kinase activity"/>
    <property type="evidence" value="ECO:0007669"/>
    <property type="project" value="UniProtKB-KW"/>
</dbReference>
<comment type="caution">
    <text evidence="8">The sequence shown here is derived from an EMBL/GenBank/DDBJ whole genome shotgun (WGS) entry which is preliminary data.</text>
</comment>
<dbReference type="Proteomes" id="UP000604475">
    <property type="component" value="Unassembled WGS sequence"/>
</dbReference>
<feature type="non-terminal residue" evidence="8">
    <location>
        <position position="343"/>
    </location>
</feature>
<evidence type="ECO:0000256" key="3">
    <source>
        <dbReference type="ARBA" id="ARBA00022777"/>
    </source>
</evidence>